<dbReference type="Gene3D" id="1.10.600.10">
    <property type="entry name" value="Farnesyl Diphosphate Synthase"/>
    <property type="match status" value="1"/>
</dbReference>
<keyword evidence="8" id="KW-1185">Reference proteome</keyword>
<accession>A0A8J3A7M3</accession>
<dbReference type="RefSeq" id="WP_165403774.1">
    <property type="nucleotide sequence ID" value="NZ_BMHA01000001.1"/>
</dbReference>
<dbReference type="SFLD" id="SFLDG01017">
    <property type="entry name" value="Polyprenyl_Transferase_Like"/>
    <property type="match status" value="1"/>
</dbReference>
<dbReference type="InterPro" id="IPR000092">
    <property type="entry name" value="Polyprenyl_synt"/>
</dbReference>
<reference evidence="7" key="1">
    <citation type="journal article" date="2014" name="Int. J. Syst. Evol. Microbiol.">
        <title>Complete genome sequence of Corynebacterium casei LMG S-19264T (=DSM 44701T), isolated from a smear-ripened cheese.</title>
        <authorList>
            <consortium name="US DOE Joint Genome Institute (JGI-PGF)"/>
            <person name="Walter F."/>
            <person name="Albersmeier A."/>
            <person name="Kalinowski J."/>
            <person name="Ruckert C."/>
        </authorList>
    </citation>
    <scope>NUCLEOTIDE SEQUENCE</scope>
    <source>
        <strain evidence="7">CGMCC 1.14988</strain>
    </source>
</reference>
<keyword evidence="5" id="KW-0460">Magnesium</keyword>
<organism evidence="7 8">
    <name type="scientific">Egicoccus halophilus</name>
    <dbReference type="NCBI Taxonomy" id="1670830"/>
    <lineage>
        <taxon>Bacteria</taxon>
        <taxon>Bacillati</taxon>
        <taxon>Actinomycetota</taxon>
        <taxon>Nitriliruptoria</taxon>
        <taxon>Egicoccales</taxon>
        <taxon>Egicoccaceae</taxon>
        <taxon>Egicoccus</taxon>
    </lineage>
</organism>
<evidence type="ECO:0000313" key="7">
    <source>
        <dbReference type="EMBL" id="GGI02959.1"/>
    </source>
</evidence>
<dbReference type="Proteomes" id="UP000650511">
    <property type="component" value="Unassembled WGS sequence"/>
</dbReference>
<dbReference type="Pfam" id="PF00348">
    <property type="entry name" value="polyprenyl_synt"/>
    <property type="match status" value="1"/>
</dbReference>
<dbReference type="GO" id="GO:0004659">
    <property type="term" value="F:prenyltransferase activity"/>
    <property type="evidence" value="ECO:0007669"/>
    <property type="project" value="InterPro"/>
</dbReference>
<comment type="similarity">
    <text evidence="2 6">Belongs to the FPP/GGPP synthase family.</text>
</comment>
<comment type="cofactor">
    <cofactor evidence="1">
        <name>Mg(2+)</name>
        <dbReference type="ChEBI" id="CHEBI:18420"/>
    </cofactor>
</comment>
<sequence length="354" mass="37670">MTVAPSALSRLRDEVDRALEVALDRRLPRLAGHHPALSPVADQLCAFVAGGKRIRPVLLLLGHAAADGDPDDVMGPALALELLHTFALAHDDVIDRADTRRGAPSVHRVFEAGHREAGWDGDAAAYGEAVAILLGDLAFVFADELFLTAAVSPVRLLSGLSHFTRLREEVMAGQYLDLWAATSRTTDRALSERIAAMKSGWYSVARPLEVGALLAGGDPELVAGLGRFGDPLGRAFQVRDDLLGMFGEEDETGKSTWGDLAEGKRTLLIAEAAERLAPADWKRLEATLGAPELDAGQAALARELLVDCGARDAAEAYVAEEVDTALAVLDTLSLPREVGEALRDLAGYLGTRSS</sequence>
<dbReference type="SFLD" id="SFLDS00005">
    <property type="entry name" value="Isoprenoid_Synthase_Type_I"/>
    <property type="match status" value="1"/>
</dbReference>
<dbReference type="PANTHER" id="PTHR12001">
    <property type="entry name" value="GERANYLGERANYL PYROPHOSPHATE SYNTHASE"/>
    <property type="match status" value="1"/>
</dbReference>
<comment type="caution">
    <text evidence="7">The sequence shown here is derived from an EMBL/GenBank/DDBJ whole genome shotgun (WGS) entry which is preliminary data.</text>
</comment>
<dbReference type="GO" id="GO:0046872">
    <property type="term" value="F:metal ion binding"/>
    <property type="evidence" value="ECO:0007669"/>
    <property type="project" value="UniProtKB-KW"/>
</dbReference>
<dbReference type="AlphaFoldDB" id="A0A8J3A7M3"/>
<dbReference type="InterPro" id="IPR008949">
    <property type="entry name" value="Isoprenoid_synthase_dom_sf"/>
</dbReference>
<dbReference type="SUPFAM" id="SSF48576">
    <property type="entry name" value="Terpenoid synthases"/>
    <property type="match status" value="1"/>
</dbReference>
<name>A0A8J3A7M3_9ACTN</name>
<evidence type="ECO:0000256" key="2">
    <source>
        <dbReference type="ARBA" id="ARBA00006706"/>
    </source>
</evidence>
<dbReference type="GO" id="GO:0008299">
    <property type="term" value="P:isoprenoid biosynthetic process"/>
    <property type="evidence" value="ECO:0007669"/>
    <property type="project" value="InterPro"/>
</dbReference>
<protein>
    <submittedName>
        <fullName evidence="7">Geranylgeranyl pyrophosphate synthase</fullName>
    </submittedName>
</protein>
<evidence type="ECO:0000256" key="1">
    <source>
        <dbReference type="ARBA" id="ARBA00001946"/>
    </source>
</evidence>
<evidence type="ECO:0000256" key="5">
    <source>
        <dbReference type="ARBA" id="ARBA00022842"/>
    </source>
</evidence>
<dbReference type="PANTHER" id="PTHR12001:SF85">
    <property type="entry name" value="SHORT CHAIN ISOPRENYL DIPHOSPHATE SYNTHASE"/>
    <property type="match status" value="1"/>
</dbReference>
<evidence type="ECO:0000256" key="6">
    <source>
        <dbReference type="RuleBase" id="RU004466"/>
    </source>
</evidence>
<evidence type="ECO:0000313" key="8">
    <source>
        <dbReference type="Proteomes" id="UP000650511"/>
    </source>
</evidence>
<evidence type="ECO:0000256" key="4">
    <source>
        <dbReference type="ARBA" id="ARBA00022723"/>
    </source>
</evidence>
<dbReference type="PROSITE" id="PS00444">
    <property type="entry name" value="POLYPRENYL_SYNTHASE_2"/>
    <property type="match status" value="1"/>
</dbReference>
<proteinExistence type="inferred from homology"/>
<evidence type="ECO:0000256" key="3">
    <source>
        <dbReference type="ARBA" id="ARBA00022679"/>
    </source>
</evidence>
<reference evidence="7" key="2">
    <citation type="submission" date="2020-09" db="EMBL/GenBank/DDBJ databases">
        <authorList>
            <person name="Sun Q."/>
            <person name="Zhou Y."/>
        </authorList>
    </citation>
    <scope>NUCLEOTIDE SEQUENCE</scope>
    <source>
        <strain evidence="7">CGMCC 1.14988</strain>
    </source>
</reference>
<dbReference type="InterPro" id="IPR033749">
    <property type="entry name" value="Polyprenyl_synt_CS"/>
</dbReference>
<keyword evidence="4" id="KW-0479">Metal-binding</keyword>
<gene>
    <name evidence="7" type="ORF">GCM10011354_02140</name>
</gene>
<keyword evidence="3 6" id="KW-0808">Transferase</keyword>
<dbReference type="CDD" id="cd00685">
    <property type="entry name" value="Trans_IPPS_HT"/>
    <property type="match status" value="1"/>
</dbReference>
<dbReference type="EMBL" id="BMHA01000001">
    <property type="protein sequence ID" value="GGI02959.1"/>
    <property type="molecule type" value="Genomic_DNA"/>
</dbReference>